<dbReference type="EMBL" id="OU503038">
    <property type="protein sequence ID" value="CAI9758818.1"/>
    <property type="molecule type" value="Genomic_DNA"/>
</dbReference>
<evidence type="ECO:0000256" key="3">
    <source>
        <dbReference type="SAM" id="Coils"/>
    </source>
</evidence>
<evidence type="ECO:0008006" key="7">
    <source>
        <dbReference type="Google" id="ProtNLM"/>
    </source>
</evidence>
<evidence type="ECO:0000313" key="5">
    <source>
        <dbReference type="EMBL" id="CAI9758818.1"/>
    </source>
</evidence>
<dbReference type="Proteomes" id="UP000834106">
    <property type="component" value="Chromosome 3"/>
</dbReference>
<reference evidence="5" key="1">
    <citation type="submission" date="2023-05" db="EMBL/GenBank/DDBJ databases">
        <authorList>
            <person name="Huff M."/>
        </authorList>
    </citation>
    <scope>NUCLEOTIDE SEQUENCE</scope>
</reference>
<feature type="region of interest" description="Disordered" evidence="4">
    <location>
        <begin position="1027"/>
        <end position="1048"/>
    </location>
</feature>
<dbReference type="AlphaFoldDB" id="A0AAD2DNN9"/>
<feature type="compositionally biased region" description="Polar residues" evidence="4">
    <location>
        <begin position="308"/>
        <end position="319"/>
    </location>
</feature>
<keyword evidence="2 3" id="KW-0175">Coiled coil</keyword>
<feature type="coiled-coil region" evidence="3">
    <location>
        <begin position="21"/>
        <end position="55"/>
    </location>
</feature>
<feature type="compositionally biased region" description="Low complexity" evidence="4">
    <location>
        <begin position="475"/>
        <end position="491"/>
    </location>
</feature>
<accession>A0AAD2DNN9</accession>
<dbReference type="PANTHER" id="PTHR31580:SF22">
    <property type="entry name" value="FILAMENT-LIKE PLANT PROTEIN 7"/>
    <property type="match status" value="1"/>
</dbReference>
<feature type="region of interest" description="Disordered" evidence="4">
    <location>
        <begin position="291"/>
        <end position="319"/>
    </location>
</feature>
<dbReference type="InterPro" id="IPR008587">
    <property type="entry name" value="FPP_plant"/>
</dbReference>
<name>A0AAD2DNN9_9LAMI</name>
<keyword evidence="6" id="KW-1185">Reference proteome</keyword>
<sequence>MDQNSWLWKKKSTEKTLVSDKQKSRNDEETLLTEKADLEKEIRILNDKLSSALAERNAKDEFAKKQMKIGQEAIAGWDKAETEAIFLKQELDKVLQQKAAAEERSSHLDAALKECMQQLRFVREEQESRSHDAVVKASEDFEKTRIVLDEKLAEAGVRLAKLDAENTQLSRALLGKDKVIEDLNKYRAQVETDFNALLSRVESTEKEKASLKYEVRVLEKELDIRNEEREFNHRTADVAHKQQLESAKKIAKLESECQRLRLLVRQRLPGPAAMAKMKNEVDMLGRDRLETRRRKSNPSLAGSMDFSVDTTPETPSRRTMSLTERLHAIEEENRILKEALKKKSNELQFFETTYVRMASRLSQVGEQLEESSKGQTTAEPGKHMHFVQELTMASISDLDSDDKASCAESWASALISELEHFKNEKHMGTPSPRPVGTLDTNLMDDFGEMEKLAVVSVDYPAGGSHHSSEESNVISGPSGSPSDGNSSTGPGRKMVPVYDGMSDLLVSSQNMQSDKVAGHKVPGWVGDVLKQLLLQSQETQRNPDEVLEDVKIALAHINDLDLTTLNNKESTHPDALCSPEVSGFISQKLPSKSSNIDVPDSGSGNNISHTKNDVQKFHSGLRISLCNIIKLVERINVSTLANSEVGSFSGKGDKLLPYKDSETPSGYMVRVFQWKTSELSAILQQFVQTCNDLLNGKMELEQFAEQVASNLEWIMNHCFSLQDVSSMKDAIRNHFDWYESRSDSEVDNGLINCCAESSKMLLQREEMPYLSTVSPLSGCNSSCQVEGLHLNLKEECRRLTVELANRESLIVDLERRLQLENVKSESFMIQLRETRSEMETMKQSKAKTEDQVEKHKMMKEDLESQLEEANLELNKACQKISFLENELEKKNNSCERLEATCHELQIQLKSMTRKEVPEDGKQREKQLQNDWEFMAASKKLAECEETILNLGKQLEALASIKDAALSDKVKSSPADTSMPTPRRRINQRESLLDKMLAEDNAQTGDDKFPEMKEAVQDVTNSVVRTDETTGSQVQLTNSHGINNDKDKSSVGSLAMVPLNKKQSVSLFKKLFWRKKKVGDGAGGGVTVVPSTMVIREIWKCTCAAKETA</sequence>
<proteinExistence type="inferred from homology"/>
<organism evidence="5 6">
    <name type="scientific">Fraxinus pennsylvanica</name>
    <dbReference type="NCBI Taxonomy" id="56036"/>
    <lineage>
        <taxon>Eukaryota</taxon>
        <taxon>Viridiplantae</taxon>
        <taxon>Streptophyta</taxon>
        <taxon>Embryophyta</taxon>
        <taxon>Tracheophyta</taxon>
        <taxon>Spermatophyta</taxon>
        <taxon>Magnoliopsida</taxon>
        <taxon>eudicotyledons</taxon>
        <taxon>Gunneridae</taxon>
        <taxon>Pentapetalae</taxon>
        <taxon>asterids</taxon>
        <taxon>lamiids</taxon>
        <taxon>Lamiales</taxon>
        <taxon>Oleaceae</taxon>
        <taxon>Oleeae</taxon>
        <taxon>Fraxinus</taxon>
    </lineage>
</organism>
<feature type="coiled-coil region" evidence="3">
    <location>
        <begin position="796"/>
        <end position="914"/>
    </location>
</feature>
<comment type="similarity">
    <text evidence="1">Belongs to the FPP family.</text>
</comment>
<evidence type="ECO:0000256" key="4">
    <source>
        <dbReference type="SAM" id="MobiDB-lite"/>
    </source>
</evidence>
<feature type="compositionally biased region" description="Polar residues" evidence="4">
    <location>
        <begin position="1027"/>
        <end position="1041"/>
    </location>
</feature>
<dbReference type="PANTHER" id="PTHR31580">
    <property type="entry name" value="FILAMENT-LIKE PLANT PROTEIN 4"/>
    <property type="match status" value="1"/>
</dbReference>
<evidence type="ECO:0000313" key="6">
    <source>
        <dbReference type="Proteomes" id="UP000834106"/>
    </source>
</evidence>
<evidence type="ECO:0000256" key="2">
    <source>
        <dbReference type="ARBA" id="ARBA00023054"/>
    </source>
</evidence>
<feature type="coiled-coil region" evidence="3">
    <location>
        <begin position="187"/>
        <end position="221"/>
    </location>
</feature>
<evidence type="ECO:0000256" key="1">
    <source>
        <dbReference type="ARBA" id="ARBA00005921"/>
    </source>
</evidence>
<protein>
    <recommendedName>
        <fullName evidence="7">Filament-like plant protein 7</fullName>
    </recommendedName>
</protein>
<gene>
    <name evidence="5" type="ORF">FPE_LOCUS6248</name>
</gene>
<dbReference type="Pfam" id="PF05911">
    <property type="entry name" value="FPP"/>
    <property type="match status" value="1"/>
</dbReference>
<feature type="region of interest" description="Disordered" evidence="4">
    <location>
        <begin position="460"/>
        <end position="494"/>
    </location>
</feature>